<evidence type="ECO:0000256" key="3">
    <source>
        <dbReference type="ARBA" id="ARBA00023163"/>
    </source>
</evidence>
<gene>
    <name evidence="5" type="ORF">GCM10023149_01050</name>
</gene>
<keyword evidence="1" id="KW-0805">Transcription regulation</keyword>
<dbReference type="EMBL" id="BAABFT010000001">
    <property type="protein sequence ID" value="GAA4307481.1"/>
    <property type="molecule type" value="Genomic_DNA"/>
</dbReference>
<keyword evidence="6" id="KW-1185">Reference proteome</keyword>
<dbReference type="RefSeq" id="WP_345209014.1">
    <property type="nucleotide sequence ID" value="NZ_BAABFT010000001.1"/>
</dbReference>
<evidence type="ECO:0000313" key="6">
    <source>
        <dbReference type="Proteomes" id="UP001500582"/>
    </source>
</evidence>
<dbReference type="InterPro" id="IPR002577">
    <property type="entry name" value="HTH_HxlR"/>
</dbReference>
<reference evidence="6" key="1">
    <citation type="journal article" date="2019" name="Int. J. Syst. Evol. Microbiol.">
        <title>The Global Catalogue of Microorganisms (GCM) 10K type strain sequencing project: providing services to taxonomists for standard genome sequencing and annotation.</title>
        <authorList>
            <consortium name="The Broad Institute Genomics Platform"/>
            <consortium name="The Broad Institute Genome Sequencing Center for Infectious Disease"/>
            <person name="Wu L."/>
            <person name="Ma J."/>
        </authorList>
    </citation>
    <scope>NUCLEOTIDE SEQUENCE [LARGE SCALE GENOMIC DNA]</scope>
    <source>
        <strain evidence="6">JCM 17705</strain>
    </source>
</reference>
<evidence type="ECO:0000256" key="1">
    <source>
        <dbReference type="ARBA" id="ARBA00023015"/>
    </source>
</evidence>
<name>A0ABP8FN45_9SPHI</name>
<dbReference type="Pfam" id="PF01638">
    <property type="entry name" value="HxlR"/>
    <property type="match status" value="1"/>
</dbReference>
<feature type="domain" description="HTH hxlR-type" evidence="4">
    <location>
        <begin position="19"/>
        <end position="117"/>
    </location>
</feature>
<proteinExistence type="predicted"/>
<evidence type="ECO:0000259" key="4">
    <source>
        <dbReference type="PROSITE" id="PS51118"/>
    </source>
</evidence>
<dbReference type="PANTHER" id="PTHR33204">
    <property type="entry name" value="TRANSCRIPTIONAL REGULATOR, MARR FAMILY"/>
    <property type="match status" value="1"/>
</dbReference>
<evidence type="ECO:0000256" key="2">
    <source>
        <dbReference type="ARBA" id="ARBA00023125"/>
    </source>
</evidence>
<dbReference type="InterPro" id="IPR036390">
    <property type="entry name" value="WH_DNA-bd_sf"/>
</dbReference>
<keyword evidence="2" id="KW-0238">DNA-binding</keyword>
<organism evidence="5 6">
    <name type="scientific">Mucilaginibacter gynuensis</name>
    <dbReference type="NCBI Taxonomy" id="1302236"/>
    <lineage>
        <taxon>Bacteria</taxon>
        <taxon>Pseudomonadati</taxon>
        <taxon>Bacteroidota</taxon>
        <taxon>Sphingobacteriia</taxon>
        <taxon>Sphingobacteriales</taxon>
        <taxon>Sphingobacteriaceae</taxon>
        <taxon>Mucilaginibacter</taxon>
    </lineage>
</organism>
<dbReference type="PROSITE" id="PS51118">
    <property type="entry name" value="HTH_HXLR"/>
    <property type="match status" value="1"/>
</dbReference>
<sequence length="135" mass="15402">MRKEASTNFFNEKQMIDSCGMSYALSVLGGRWKPAILCNLSHGTMRYSHLKNIIPNISERMLVAQLRELEQAEVIRRIVYPEVPPRVEYELTDLGRSMKPMLTAMSDWGNMHRNRNAVSEANVVTEETTASEQAI</sequence>
<dbReference type="SUPFAM" id="SSF46785">
    <property type="entry name" value="Winged helix' DNA-binding domain"/>
    <property type="match status" value="1"/>
</dbReference>
<dbReference type="InterPro" id="IPR036388">
    <property type="entry name" value="WH-like_DNA-bd_sf"/>
</dbReference>
<evidence type="ECO:0000313" key="5">
    <source>
        <dbReference type="EMBL" id="GAA4307481.1"/>
    </source>
</evidence>
<accession>A0ABP8FN45</accession>
<dbReference type="PANTHER" id="PTHR33204:SF29">
    <property type="entry name" value="TRANSCRIPTIONAL REGULATOR"/>
    <property type="match status" value="1"/>
</dbReference>
<keyword evidence="3" id="KW-0804">Transcription</keyword>
<dbReference type="Gene3D" id="1.10.10.10">
    <property type="entry name" value="Winged helix-like DNA-binding domain superfamily/Winged helix DNA-binding domain"/>
    <property type="match status" value="1"/>
</dbReference>
<protein>
    <recommendedName>
        <fullName evidence="4">HTH hxlR-type domain-containing protein</fullName>
    </recommendedName>
</protein>
<comment type="caution">
    <text evidence="5">The sequence shown here is derived from an EMBL/GenBank/DDBJ whole genome shotgun (WGS) entry which is preliminary data.</text>
</comment>
<dbReference type="Proteomes" id="UP001500582">
    <property type="component" value="Unassembled WGS sequence"/>
</dbReference>